<organism evidence="1 2">
    <name type="scientific">Cytobacillus firmus</name>
    <name type="common">Bacillus firmus</name>
    <dbReference type="NCBI Taxonomy" id="1399"/>
    <lineage>
        <taxon>Bacteria</taxon>
        <taxon>Bacillati</taxon>
        <taxon>Bacillota</taxon>
        <taxon>Bacilli</taxon>
        <taxon>Bacillales</taxon>
        <taxon>Bacillaceae</taxon>
        <taxon>Cytobacillus</taxon>
    </lineage>
</organism>
<dbReference type="Proteomes" id="UP000465778">
    <property type="component" value="Unassembled WGS sequence"/>
</dbReference>
<dbReference type="RefSeq" id="WP_159345882.1">
    <property type="nucleotide sequence ID" value="NZ_JBALOT010000010.1"/>
</dbReference>
<gene>
    <name evidence="1" type="ORF">KIS1582_3526</name>
</gene>
<name>A0A800MUG3_CYTFI</name>
<comment type="caution">
    <text evidence="1">The sequence shown here is derived from an EMBL/GenBank/DDBJ whole genome shotgun (WGS) entry which is preliminary data.</text>
</comment>
<evidence type="ECO:0000313" key="1">
    <source>
        <dbReference type="EMBL" id="KAF0822691.1"/>
    </source>
</evidence>
<dbReference type="AlphaFoldDB" id="A0A800MUG3"/>
<protein>
    <recommendedName>
        <fullName evidence="3">DUF3830 family protein</fullName>
    </recommendedName>
</protein>
<evidence type="ECO:0000313" key="2">
    <source>
        <dbReference type="Proteomes" id="UP000465778"/>
    </source>
</evidence>
<sequence>MKRILITFENGESFPATLKEDKAPQTCEKVWEALPLCSVVRHSRWSGRDLNFAIKSNDLPKRENQTILTSIGEVVYWRDWPLETDSKVNEVIAIYYGAEHTRSNKGDELVNVFAQIDYTHFELLETVGERIWLNGTEKIKIEKLIENE</sequence>
<dbReference type="EMBL" id="VDEM01000049">
    <property type="protein sequence ID" value="KAF0822691.1"/>
    <property type="molecule type" value="Genomic_DNA"/>
</dbReference>
<evidence type="ECO:0008006" key="3">
    <source>
        <dbReference type="Google" id="ProtNLM"/>
    </source>
</evidence>
<accession>A0A800MUG3</accession>
<proteinExistence type="predicted"/>
<reference evidence="1 2" key="1">
    <citation type="journal article" date="2020" name="G3 (Bethesda)">
        <title>Whole Genome Sequencing and Comparative Genomics of Two Nematicidal Bacillus Strains Reveals a Wide Range of Possible Virulence Factors.</title>
        <authorList>
            <person name="Susic N."/>
            <person name="Janezic S."/>
            <person name="Rupnik M."/>
            <person name="Geric Stare B."/>
        </authorList>
    </citation>
    <scope>NUCLEOTIDE SEQUENCE [LARGE SCALE GENOMIC DNA]</scope>
    <source>
        <strain evidence="1 2">I-1582</strain>
    </source>
</reference>
<dbReference type="SUPFAM" id="SSF50891">
    <property type="entry name" value="Cyclophilin-like"/>
    <property type="match status" value="1"/>
</dbReference>
<dbReference type="Pfam" id="PF12903">
    <property type="entry name" value="DUF3830"/>
    <property type="match status" value="1"/>
</dbReference>
<dbReference type="OrthoDB" id="8479268at2"/>
<dbReference type="InterPro" id="IPR024532">
    <property type="entry name" value="DUF3830"/>
</dbReference>
<dbReference type="InterPro" id="IPR029000">
    <property type="entry name" value="Cyclophilin-like_dom_sf"/>
</dbReference>
<dbReference type="Gene3D" id="2.40.100.20">
    <property type="match status" value="1"/>
</dbReference>